<dbReference type="PANTHER" id="PTHR34308">
    <property type="entry name" value="COBALAMIN BIOSYNTHESIS PROTEIN CBIB"/>
    <property type="match status" value="1"/>
</dbReference>
<proteinExistence type="inferred from homology"/>
<dbReference type="HAMAP" id="MF_00024">
    <property type="entry name" value="CobD_CbiB"/>
    <property type="match status" value="1"/>
</dbReference>
<dbReference type="GO" id="GO:0015420">
    <property type="term" value="F:ABC-type vitamin B12 transporter activity"/>
    <property type="evidence" value="ECO:0007669"/>
    <property type="project" value="UniProtKB-UniRule"/>
</dbReference>
<dbReference type="UniPathway" id="UPA00148"/>
<sequence>MQPFAEHTLLLVAGSVLLDLIIGDPKWLPHPVVLFGKIIRKAERILNKGYWKKGKGMLLALCLPAAVFITAMFLLKWLYSIHCAAGLCAEVYLISTTMAIKGLKTAALEVYKPLAEGNLSKARKKLSEIVGRDTADLPSGEITRGAAETVAENTVDAIISPLVFAIVGGAPLALAYRAVNTLDSMVGYKNERYRDFGFGSARLDDLMNLLPARLCAFCMWAGSFFIRGMKRRNGWHITWRDAKKHPSPNSGWPEAMTAGLLGIQLGGRNTYSGAVSHRAKLGDAQTSLLPVHIKQSIQIMNGAWVVFLAIYLCLFMLRRI</sequence>
<comment type="similarity">
    <text evidence="3 9">Belongs to the CobD/CbiB family.</text>
</comment>
<dbReference type="PANTHER" id="PTHR34308:SF1">
    <property type="entry name" value="COBALAMIN BIOSYNTHESIS PROTEIN CBIB"/>
    <property type="match status" value="1"/>
</dbReference>
<comment type="function">
    <text evidence="9">Converts cobyric acid to cobinamide by the addition of aminopropanol on the F carboxylic group.</text>
</comment>
<feature type="transmembrane region" description="Helical" evidence="9">
    <location>
        <begin position="206"/>
        <end position="226"/>
    </location>
</feature>
<comment type="caution">
    <text evidence="9">Lacks conserved residue(s) required for the propagation of feature annotation.</text>
</comment>
<comment type="caution">
    <text evidence="10">The sequence shown here is derived from an EMBL/GenBank/DDBJ whole genome shotgun (WGS) entry which is preliminary data.</text>
</comment>
<keyword evidence="11" id="KW-1185">Reference proteome</keyword>
<dbReference type="STRING" id="246786.GS18_0205580"/>
<keyword evidence="7 9" id="KW-1133">Transmembrane helix</keyword>
<keyword evidence="5 9" id="KW-0169">Cobalamin biosynthesis</keyword>
<evidence type="ECO:0000256" key="7">
    <source>
        <dbReference type="ARBA" id="ARBA00022989"/>
    </source>
</evidence>
<evidence type="ECO:0000256" key="2">
    <source>
        <dbReference type="ARBA" id="ARBA00004953"/>
    </source>
</evidence>
<dbReference type="EMBL" id="JNVC02000001">
    <property type="protein sequence ID" value="KEZ54388.1"/>
    <property type="molecule type" value="Genomic_DNA"/>
</dbReference>
<dbReference type="GO" id="GO:0048472">
    <property type="term" value="F:threonine-phosphate decarboxylase activity"/>
    <property type="evidence" value="ECO:0007669"/>
    <property type="project" value="InterPro"/>
</dbReference>
<feature type="transmembrane region" description="Helical" evidence="9">
    <location>
        <begin position="299"/>
        <end position="317"/>
    </location>
</feature>
<keyword evidence="6 9" id="KW-0812">Transmembrane</keyword>
<evidence type="ECO:0000256" key="9">
    <source>
        <dbReference type="HAMAP-Rule" id="MF_00024"/>
    </source>
</evidence>
<evidence type="ECO:0000256" key="1">
    <source>
        <dbReference type="ARBA" id="ARBA00004651"/>
    </source>
</evidence>
<evidence type="ECO:0000256" key="5">
    <source>
        <dbReference type="ARBA" id="ARBA00022573"/>
    </source>
</evidence>
<dbReference type="NCBIfam" id="TIGR00380">
    <property type="entry name" value="cobal_cbiB"/>
    <property type="match status" value="1"/>
</dbReference>
<evidence type="ECO:0000256" key="6">
    <source>
        <dbReference type="ARBA" id="ARBA00022692"/>
    </source>
</evidence>
<dbReference type="RefSeq" id="WP_029565694.1">
    <property type="nucleotide sequence ID" value="NZ_CP176757.1"/>
</dbReference>
<evidence type="ECO:0000256" key="8">
    <source>
        <dbReference type="ARBA" id="ARBA00023136"/>
    </source>
</evidence>
<dbReference type="Pfam" id="PF03186">
    <property type="entry name" value="CobD_Cbib"/>
    <property type="match status" value="1"/>
</dbReference>
<protein>
    <recommendedName>
        <fullName evidence="9">Cobalamin biosynthesis protein CobD</fullName>
    </recommendedName>
</protein>
<dbReference type="AlphaFoldDB" id="A0A084H476"/>
<accession>A0A084H476</accession>
<dbReference type="GO" id="GO:0005886">
    <property type="term" value="C:plasma membrane"/>
    <property type="evidence" value="ECO:0007669"/>
    <property type="project" value="UniProtKB-SubCell"/>
</dbReference>
<dbReference type="Proteomes" id="UP000028549">
    <property type="component" value="Unassembled WGS sequence"/>
</dbReference>
<keyword evidence="8 9" id="KW-0472">Membrane</keyword>
<evidence type="ECO:0000256" key="4">
    <source>
        <dbReference type="ARBA" id="ARBA00022475"/>
    </source>
</evidence>
<feature type="transmembrane region" description="Helical" evidence="9">
    <location>
        <begin position="158"/>
        <end position="179"/>
    </location>
</feature>
<comment type="pathway">
    <text evidence="2 9">Cofactor biosynthesis; adenosylcobalamin biosynthesis.</text>
</comment>
<evidence type="ECO:0000313" key="11">
    <source>
        <dbReference type="Proteomes" id="UP000028549"/>
    </source>
</evidence>
<feature type="transmembrane region" description="Helical" evidence="9">
    <location>
        <begin position="56"/>
        <end position="75"/>
    </location>
</feature>
<evidence type="ECO:0000313" key="10">
    <source>
        <dbReference type="EMBL" id="KEZ54388.1"/>
    </source>
</evidence>
<dbReference type="GO" id="GO:0009236">
    <property type="term" value="P:cobalamin biosynthetic process"/>
    <property type="evidence" value="ECO:0007669"/>
    <property type="project" value="UniProtKB-UniRule"/>
</dbReference>
<evidence type="ECO:0000256" key="3">
    <source>
        <dbReference type="ARBA" id="ARBA00006263"/>
    </source>
</evidence>
<name>A0A084H476_METID</name>
<reference evidence="10 11" key="1">
    <citation type="journal article" date="2005" name="Int. J. Syst. Evol. Microbiol.">
        <title>Bacillus cibi sp. nov., isolated from jeotgal, a traditional Korean fermented seafood.</title>
        <authorList>
            <person name="Yoon J.H."/>
            <person name="Lee C.H."/>
            <person name="Oh T.K."/>
        </authorList>
    </citation>
    <scope>NUCLEOTIDE SEQUENCE [LARGE SCALE GENOMIC DNA]</scope>
    <source>
        <strain evidence="10 11">DSM 16189</strain>
    </source>
</reference>
<dbReference type="OrthoDB" id="9811967at2"/>
<keyword evidence="4 9" id="KW-1003">Cell membrane</keyword>
<dbReference type="InterPro" id="IPR004485">
    <property type="entry name" value="Cobalamin_biosynth_CobD/CbiB"/>
</dbReference>
<organism evidence="10 11">
    <name type="scientific">Metabacillus indicus</name>
    <name type="common">Bacillus indicus</name>
    <dbReference type="NCBI Taxonomy" id="246786"/>
    <lineage>
        <taxon>Bacteria</taxon>
        <taxon>Bacillati</taxon>
        <taxon>Bacillota</taxon>
        <taxon>Bacilli</taxon>
        <taxon>Bacillales</taxon>
        <taxon>Bacillaceae</taxon>
        <taxon>Metabacillus</taxon>
    </lineage>
</organism>
<gene>
    <name evidence="9" type="primary">cobD</name>
    <name evidence="10" type="ORF">GS18_0205580</name>
</gene>
<comment type="subcellular location">
    <subcellularLocation>
        <location evidence="1 9">Cell membrane</location>
        <topology evidence="1 9">Multi-pass membrane protein</topology>
    </subcellularLocation>
</comment>